<dbReference type="PANTHER" id="PTHR11811">
    <property type="entry name" value="6-PHOSPHOGLUCONATE DEHYDROGENASE"/>
    <property type="match status" value="1"/>
</dbReference>
<evidence type="ECO:0000313" key="13">
    <source>
        <dbReference type="EMBL" id="MBF8436249.1"/>
    </source>
</evidence>
<feature type="binding site" evidence="9">
    <location>
        <position position="444"/>
    </location>
    <ligand>
        <name>substrate</name>
        <note>ligand shared between dimeric partners</note>
    </ligand>
</feature>
<dbReference type="FunFam" id="3.40.50.720:FF:000007">
    <property type="entry name" value="6-phosphogluconate dehydrogenase, decarboxylating"/>
    <property type="match status" value="1"/>
</dbReference>
<name>A0A931AQL1_9FIRM</name>
<keyword evidence="14" id="KW-1185">Reference proteome</keyword>
<dbReference type="GO" id="GO:0004616">
    <property type="term" value="F:phosphogluconate dehydrogenase (decarboxylating) activity"/>
    <property type="evidence" value="ECO:0007669"/>
    <property type="project" value="UniProtKB-EC"/>
</dbReference>
<feature type="binding site" description="in other chain" evidence="9">
    <location>
        <position position="192"/>
    </location>
    <ligand>
        <name>substrate</name>
        <note>ligand shared between dimeric partners</note>
    </ligand>
</feature>
<dbReference type="InterPro" id="IPR036291">
    <property type="entry name" value="NAD(P)-bd_dom_sf"/>
</dbReference>
<keyword evidence="3 7" id="KW-0521">NADP</keyword>
<dbReference type="InterPro" id="IPR006183">
    <property type="entry name" value="Pgluconate_DH"/>
</dbReference>
<dbReference type="RefSeq" id="WP_270453049.1">
    <property type="nucleotide sequence ID" value="NZ_JADPIE010000002.1"/>
</dbReference>
<dbReference type="Proteomes" id="UP000621436">
    <property type="component" value="Unassembled WGS sequence"/>
</dbReference>
<feature type="binding site" evidence="10">
    <location>
        <begin position="11"/>
        <end position="16"/>
    </location>
    <ligand>
        <name>NADP(+)</name>
        <dbReference type="ChEBI" id="CHEBI:58349"/>
    </ligand>
</feature>
<dbReference type="Gene3D" id="3.40.50.720">
    <property type="entry name" value="NAD(P)-binding Rossmann-like Domain"/>
    <property type="match status" value="1"/>
</dbReference>
<keyword evidence="6 7" id="KW-0570">Pentose shunt</keyword>
<dbReference type="FunFam" id="1.20.5.320:FF:000001">
    <property type="entry name" value="6-phosphogluconate dehydrogenase, decarboxylating"/>
    <property type="match status" value="1"/>
</dbReference>
<comment type="function">
    <text evidence="7">Catalyzes the oxidative decarboxylation of 6-phosphogluconate to ribulose 5-phosphate and CO(2), with concomitant reduction of NADP to NADPH.</text>
</comment>
<feature type="active site" description="Proton acceptor" evidence="8">
    <location>
        <position position="184"/>
    </location>
</feature>
<feature type="active site" description="Proton donor" evidence="8">
    <location>
        <position position="191"/>
    </location>
</feature>
<dbReference type="SUPFAM" id="SSF48179">
    <property type="entry name" value="6-phosphogluconate dehydrogenase C-terminal domain-like"/>
    <property type="match status" value="1"/>
</dbReference>
<dbReference type="SUPFAM" id="SSF51735">
    <property type="entry name" value="NAD(P)-binding Rossmann-fold domains"/>
    <property type="match status" value="1"/>
</dbReference>
<feature type="binding site" description="in other chain" evidence="9">
    <location>
        <position position="104"/>
    </location>
    <ligand>
        <name>substrate</name>
        <note>ligand shared between dimeric partners</note>
    </ligand>
</feature>
<comment type="pathway">
    <text evidence="7 11">Carbohydrate degradation; pentose phosphate pathway; D-ribulose 5-phosphate from D-glucose 6-phosphate (oxidative stage): step 3/3.</text>
</comment>
<dbReference type="AlphaFoldDB" id="A0A931AQL1"/>
<comment type="caution">
    <text evidence="13">The sequence shown here is derived from an EMBL/GenBank/DDBJ whole genome shotgun (WGS) entry which is preliminary data.</text>
</comment>
<accession>A0A931AQL1</accession>
<organism evidence="13 14">
    <name type="scientific">Halonatronomonas betaini</name>
    <dbReference type="NCBI Taxonomy" id="2778430"/>
    <lineage>
        <taxon>Bacteria</taxon>
        <taxon>Bacillati</taxon>
        <taxon>Bacillota</taxon>
        <taxon>Clostridia</taxon>
        <taxon>Halanaerobiales</taxon>
        <taxon>Halarsenatibacteraceae</taxon>
        <taxon>Halonatronomonas</taxon>
    </lineage>
</organism>
<dbReference type="InterPro" id="IPR008927">
    <property type="entry name" value="6-PGluconate_DH-like_C_sf"/>
</dbReference>
<dbReference type="GO" id="GO:0050661">
    <property type="term" value="F:NADP binding"/>
    <property type="evidence" value="ECO:0007669"/>
    <property type="project" value="InterPro"/>
</dbReference>
<protein>
    <recommendedName>
        <fullName evidence="7 11">6-phosphogluconate dehydrogenase, decarboxylating</fullName>
        <ecNumber evidence="7 11">1.1.1.44</ecNumber>
    </recommendedName>
</protein>
<comment type="subunit">
    <text evidence="2 7">Homodimer.</text>
</comment>
<feature type="binding site" evidence="9">
    <location>
        <position position="450"/>
    </location>
    <ligand>
        <name>substrate</name>
        <note>ligand shared between dimeric partners</note>
    </ligand>
</feature>
<feature type="binding site" description="in other chain" evidence="9">
    <location>
        <begin position="130"/>
        <end position="132"/>
    </location>
    <ligand>
        <name>substrate</name>
        <note>ligand shared between dimeric partners</note>
    </ligand>
</feature>
<dbReference type="NCBIfam" id="TIGR00873">
    <property type="entry name" value="gnd"/>
    <property type="match status" value="1"/>
</dbReference>
<dbReference type="EMBL" id="JADPIE010000002">
    <property type="protein sequence ID" value="MBF8436249.1"/>
    <property type="molecule type" value="Genomic_DNA"/>
</dbReference>
<keyword evidence="5 11" id="KW-0311">Gluconate utilization</keyword>
<dbReference type="PRINTS" id="PR00076">
    <property type="entry name" value="6PGDHDRGNASE"/>
</dbReference>
<comment type="similarity">
    <text evidence="1 7 11">Belongs to the 6-phosphogluconate dehydrogenase family.</text>
</comment>
<feature type="binding site" evidence="10">
    <location>
        <begin position="76"/>
        <end position="78"/>
    </location>
    <ligand>
        <name>NADP(+)</name>
        <dbReference type="ChEBI" id="CHEBI:58349"/>
    </ligand>
</feature>
<feature type="binding site" evidence="10">
    <location>
        <begin position="34"/>
        <end position="36"/>
    </location>
    <ligand>
        <name>NADP(+)</name>
        <dbReference type="ChEBI" id="CHEBI:58349"/>
    </ligand>
</feature>
<dbReference type="Pfam" id="PF03446">
    <property type="entry name" value="NAD_binding_2"/>
    <property type="match status" value="1"/>
</dbReference>
<feature type="domain" description="6-phosphogluconate dehydrogenase C-terminal" evidence="12">
    <location>
        <begin position="180"/>
        <end position="466"/>
    </location>
</feature>
<dbReference type="Gene3D" id="1.10.1040.10">
    <property type="entry name" value="N-(1-d-carboxylethyl)-l-norvaline Dehydrogenase, domain 2"/>
    <property type="match status" value="1"/>
</dbReference>
<feature type="binding site" description="in other chain" evidence="9">
    <location>
        <position position="261"/>
    </location>
    <ligand>
        <name>substrate</name>
        <note>ligand shared between dimeric partners</note>
    </ligand>
</feature>
<dbReference type="InterPro" id="IPR006113">
    <property type="entry name" value="6PGDH_Gnd/GntZ"/>
</dbReference>
<evidence type="ECO:0000256" key="9">
    <source>
        <dbReference type="PIRSR" id="PIRSR000109-2"/>
    </source>
</evidence>
<sequence length="471" mass="52406">MSARSDIGIIGLAVMGQNLALNIEDKGFKVAAYNRSTEKTTNFIEKRAENKDIKACYSLEELTAELTSPRKIILMVKAGKPVDLVIESLLPFLDEGDIIIDGGNSHFQDTDRRFRELKEKGIHFLGTGISGGEYGALHGPSLMPGGEKIVYNQLEDIFTAIAARTDNGPCVAYLGPGSAGHYVKMVHNGIEYGVMALISEIYDIMRKVLDLKPAAMAEQFQSWNQSQNSFLLEITVEILKREDPETGRPLIDLILDTAKQKGTGKWSAEEALDLGWPVPTITAAVNSRSLSSFKAQREKINSRIGGWTKTDLNQQDFLNNMESALYLATIIAYSEGMTLLASASSKYDYDLKLAEVARVWQDGCIIRSDLLKAIREAYLTEDFFHLLASDQFKSDITGNLSALREVVTQIKALRLPIPALSSALDYLDMLRSKELPANLIQAQRDYFGAHTYQRRDKAGSFHTEWQDIHNI</sequence>
<evidence type="ECO:0000256" key="7">
    <source>
        <dbReference type="PIRNR" id="PIRNR000109"/>
    </source>
</evidence>
<evidence type="ECO:0000313" key="14">
    <source>
        <dbReference type="Proteomes" id="UP000621436"/>
    </source>
</evidence>
<dbReference type="SMART" id="SM01350">
    <property type="entry name" value="6PGD"/>
    <property type="match status" value="1"/>
</dbReference>
<evidence type="ECO:0000256" key="11">
    <source>
        <dbReference type="RuleBase" id="RU000485"/>
    </source>
</evidence>
<comment type="catalytic activity">
    <reaction evidence="7 11">
        <text>6-phospho-D-gluconate + NADP(+) = D-ribulose 5-phosphate + CO2 + NADPH</text>
        <dbReference type="Rhea" id="RHEA:10116"/>
        <dbReference type="ChEBI" id="CHEBI:16526"/>
        <dbReference type="ChEBI" id="CHEBI:57783"/>
        <dbReference type="ChEBI" id="CHEBI:58121"/>
        <dbReference type="ChEBI" id="CHEBI:58349"/>
        <dbReference type="ChEBI" id="CHEBI:58759"/>
        <dbReference type="EC" id="1.1.1.44"/>
    </reaction>
</comment>
<dbReference type="InterPro" id="IPR013328">
    <property type="entry name" value="6PGD_dom2"/>
</dbReference>
<evidence type="ECO:0000259" key="12">
    <source>
        <dbReference type="SMART" id="SM01350"/>
    </source>
</evidence>
<dbReference type="GO" id="GO:0019521">
    <property type="term" value="P:D-gluconate metabolic process"/>
    <property type="evidence" value="ECO:0007669"/>
    <property type="project" value="UniProtKB-KW"/>
</dbReference>
<reference evidence="13" key="1">
    <citation type="submission" date="2020-11" db="EMBL/GenBank/DDBJ databases">
        <title>Halonatronomonas betainensis gen. nov., sp. nov. a novel haloalkaliphilic representative of the family Halanaerobiacae capable of betaine degradation.</title>
        <authorList>
            <person name="Boltyanskaya Y."/>
            <person name="Kevbrin V."/>
            <person name="Detkova E."/>
            <person name="Grouzdev D.S."/>
            <person name="Koziaeva V."/>
            <person name="Zhilina T."/>
        </authorList>
    </citation>
    <scope>NUCLEOTIDE SEQUENCE</scope>
    <source>
        <strain evidence="13">Z-7014</strain>
    </source>
</reference>
<dbReference type="FunFam" id="1.10.1040.10:FF:000032">
    <property type="entry name" value="6-phosphogluconate dehydrogenase, decarboxylating"/>
    <property type="match status" value="1"/>
</dbReference>
<dbReference type="InterPro" id="IPR006114">
    <property type="entry name" value="6PGDH_C"/>
</dbReference>
<proteinExistence type="inferred from homology"/>
<evidence type="ECO:0000256" key="2">
    <source>
        <dbReference type="ARBA" id="ARBA00011738"/>
    </source>
</evidence>
<evidence type="ECO:0000256" key="1">
    <source>
        <dbReference type="ARBA" id="ARBA00008419"/>
    </source>
</evidence>
<evidence type="ECO:0000256" key="10">
    <source>
        <dbReference type="PIRSR" id="PIRSR000109-3"/>
    </source>
</evidence>
<feature type="binding site" description="in other chain" evidence="9">
    <location>
        <position position="288"/>
    </location>
    <ligand>
        <name>substrate</name>
        <note>ligand shared between dimeric partners</note>
    </ligand>
</feature>
<evidence type="ECO:0000256" key="6">
    <source>
        <dbReference type="ARBA" id="ARBA00023126"/>
    </source>
</evidence>
<dbReference type="InterPro" id="IPR006115">
    <property type="entry name" value="6PGDH_NADP-bd"/>
</dbReference>
<evidence type="ECO:0000256" key="4">
    <source>
        <dbReference type="ARBA" id="ARBA00023002"/>
    </source>
</evidence>
<evidence type="ECO:0000256" key="3">
    <source>
        <dbReference type="ARBA" id="ARBA00022857"/>
    </source>
</evidence>
<feature type="binding site" description="in other chain" evidence="9">
    <location>
        <begin position="187"/>
        <end position="188"/>
    </location>
    <ligand>
        <name>substrate</name>
        <note>ligand shared between dimeric partners</note>
    </ligand>
</feature>
<keyword evidence="4 7" id="KW-0560">Oxidoreductase</keyword>
<dbReference type="PIRSF" id="PIRSF000109">
    <property type="entry name" value="6PGD"/>
    <property type="match status" value="1"/>
</dbReference>
<feature type="binding site" evidence="10">
    <location>
        <position position="104"/>
    </location>
    <ligand>
        <name>NADP(+)</name>
        <dbReference type="ChEBI" id="CHEBI:58349"/>
    </ligand>
</feature>
<evidence type="ECO:0000256" key="8">
    <source>
        <dbReference type="PIRSR" id="PIRSR000109-1"/>
    </source>
</evidence>
<dbReference type="NCBIfam" id="NF006765">
    <property type="entry name" value="PRK09287.1"/>
    <property type="match status" value="1"/>
</dbReference>
<dbReference type="GO" id="GO:0006098">
    <property type="term" value="P:pentose-phosphate shunt"/>
    <property type="evidence" value="ECO:0007669"/>
    <property type="project" value="UniProtKB-KW"/>
</dbReference>
<dbReference type="Gene3D" id="1.20.5.320">
    <property type="entry name" value="6-Phosphogluconate Dehydrogenase, domain 3"/>
    <property type="match status" value="1"/>
</dbReference>
<evidence type="ECO:0000256" key="5">
    <source>
        <dbReference type="ARBA" id="ARBA00023064"/>
    </source>
</evidence>
<dbReference type="EC" id="1.1.1.44" evidence="7 11"/>
<dbReference type="Pfam" id="PF00393">
    <property type="entry name" value="6PGD"/>
    <property type="match status" value="1"/>
</dbReference>
<gene>
    <name evidence="13" type="primary">gndA</name>
    <name evidence="13" type="ORF">I0Q91_04090</name>
</gene>